<dbReference type="SUPFAM" id="SSF56112">
    <property type="entry name" value="Protein kinase-like (PK-like)"/>
    <property type="match status" value="1"/>
</dbReference>
<accession>A0A8H3U3R4</accession>
<dbReference type="Proteomes" id="UP000433883">
    <property type="component" value="Unassembled WGS sequence"/>
</dbReference>
<sequence length="794" mass="90788">MGSFFAKGRQEMSSSMYILAARKRLPSPTRSTCSRAGELWESDEEENVDGDDAETTAGATEVPALEQKGVPKVPTLKTDRPPASRSRQYDIDKSSSLLDIITQNQNARSSVFVRLCSSTLLQAALDLSSKLLKAKMVKPWREFYNAHQVYIEGRWRKGKSSMTKHYGIHVKKHFDALDQSWYAAYANLDLAVPGTPARNEPLPMAENDYRVPTFFVGMGLTAPFPPAFLVHLNQQQAIIQQQLTNAYQQLSRINGPLFPDAGNLPAGEFCVPIQRPIDMLSKVIRVDDFQKIPCHAFSSFVDEDKKSTWYPKTDLGRGSYGRTMLWVKTDENDRIQERVVTKDVNLKRYATWYQRSTWCDYDRKLPLEVAIHRTLTRGNNPHIVPYRGFRLRENLQMFRLTTDFADGGDAGSLVAEFMAGKKETYRSIEKMPINYAWKFFAALVEAAVYIHSHGVVHRDLKVDNIFFKIDQDDDGVMGSWRLRPMVGDFGTAMPITPGIAEIRNPEDFDECGALEQVAPEQYSTEPQLLPGHGIGEKTTVFHIGFTMHNFLMYNKDPREFNEEEDDTDEDADKKTTTYVEGQDDDEDITEEVWLCSSSEGETDDEAIAELPSVSHPHEDREADCIVWRHERAMPQPRVHWDVTKNGGRKEHDNLAGNWIDYGERDKDEELLKTWLFDIENPPMTRHQKWKYLREHYQLKDGSEPFRKILIKCLRFNPDDRPTLDALLGMVKKAAGKDYKPSEKNVNILLKRKRAWADEEQIGRVYDHTRVVAAEKGRHAARRRLATSGIGAPDQ</sequence>
<dbReference type="PROSITE" id="PS00108">
    <property type="entry name" value="PROTEIN_KINASE_ST"/>
    <property type="match status" value="1"/>
</dbReference>
<dbReference type="GO" id="GO:0007052">
    <property type="term" value="P:mitotic spindle organization"/>
    <property type="evidence" value="ECO:0007669"/>
    <property type="project" value="TreeGrafter"/>
</dbReference>
<evidence type="ECO:0000259" key="7">
    <source>
        <dbReference type="PROSITE" id="PS50011"/>
    </source>
</evidence>
<keyword evidence="3" id="KW-0547">Nucleotide-binding</keyword>
<evidence type="ECO:0000256" key="5">
    <source>
        <dbReference type="ARBA" id="ARBA00022840"/>
    </source>
</evidence>
<feature type="region of interest" description="Disordered" evidence="6">
    <location>
        <begin position="560"/>
        <end position="584"/>
    </location>
</feature>
<dbReference type="Pfam" id="PF00069">
    <property type="entry name" value="Pkinase"/>
    <property type="match status" value="1"/>
</dbReference>
<dbReference type="InterPro" id="IPR008271">
    <property type="entry name" value="Ser/Thr_kinase_AS"/>
</dbReference>
<dbReference type="EMBL" id="WNWQ01000996">
    <property type="protein sequence ID" value="KAE9962647.1"/>
    <property type="molecule type" value="Genomic_DNA"/>
</dbReference>
<dbReference type="GO" id="GO:0004674">
    <property type="term" value="F:protein serine/threonine kinase activity"/>
    <property type="evidence" value="ECO:0007669"/>
    <property type="project" value="UniProtKB-KW"/>
</dbReference>
<feature type="compositionally biased region" description="Basic and acidic residues" evidence="6">
    <location>
        <begin position="77"/>
        <end position="88"/>
    </location>
</feature>
<dbReference type="SMART" id="SM00220">
    <property type="entry name" value="S_TKc"/>
    <property type="match status" value="1"/>
</dbReference>
<dbReference type="Gene3D" id="1.10.510.10">
    <property type="entry name" value="Transferase(Phosphotransferase) domain 1"/>
    <property type="match status" value="1"/>
</dbReference>
<reference evidence="8 9" key="1">
    <citation type="submission" date="2019-11" db="EMBL/GenBank/DDBJ databases">
        <title>Venturia inaequalis Genome Resource.</title>
        <authorList>
            <person name="Lichtner F.J."/>
        </authorList>
    </citation>
    <scope>NUCLEOTIDE SEQUENCE [LARGE SCALE GENOMIC DNA]</scope>
    <source>
        <strain evidence="8">Bline_iso_100314</strain>
    </source>
</reference>
<feature type="region of interest" description="Disordered" evidence="6">
    <location>
        <begin position="24"/>
        <end position="88"/>
    </location>
</feature>
<keyword evidence="4" id="KW-0418">Kinase</keyword>
<feature type="domain" description="Protein kinase" evidence="7">
    <location>
        <begin position="309"/>
        <end position="734"/>
    </location>
</feature>
<feature type="compositionally biased region" description="Acidic residues" evidence="6">
    <location>
        <begin position="561"/>
        <end position="570"/>
    </location>
</feature>
<name>A0A8H3U3R4_VENIN</name>
<proteinExistence type="predicted"/>
<dbReference type="GO" id="GO:0005524">
    <property type="term" value="F:ATP binding"/>
    <property type="evidence" value="ECO:0007669"/>
    <property type="project" value="UniProtKB-KW"/>
</dbReference>
<keyword evidence="2" id="KW-0808">Transferase</keyword>
<comment type="caution">
    <text evidence="8">The sequence shown here is derived from an EMBL/GenBank/DDBJ whole genome shotgun (WGS) entry which is preliminary data.</text>
</comment>
<evidence type="ECO:0000256" key="2">
    <source>
        <dbReference type="ARBA" id="ARBA00022679"/>
    </source>
</evidence>
<dbReference type="GO" id="GO:0005737">
    <property type="term" value="C:cytoplasm"/>
    <property type="evidence" value="ECO:0007669"/>
    <property type="project" value="TreeGrafter"/>
</dbReference>
<dbReference type="InterPro" id="IPR000719">
    <property type="entry name" value="Prot_kinase_dom"/>
</dbReference>
<dbReference type="InterPro" id="IPR011009">
    <property type="entry name" value="Kinase-like_dom_sf"/>
</dbReference>
<feature type="compositionally biased region" description="Acidic residues" evidence="6">
    <location>
        <begin position="40"/>
        <end position="54"/>
    </location>
</feature>
<evidence type="ECO:0000256" key="6">
    <source>
        <dbReference type="SAM" id="MobiDB-lite"/>
    </source>
</evidence>
<protein>
    <recommendedName>
        <fullName evidence="7">Protein kinase domain-containing protein</fullName>
    </recommendedName>
</protein>
<dbReference type="PROSITE" id="PS50011">
    <property type="entry name" value="PROTEIN_KINASE_DOM"/>
    <property type="match status" value="1"/>
</dbReference>
<dbReference type="GO" id="GO:0000776">
    <property type="term" value="C:kinetochore"/>
    <property type="evidence" value="ECO:0007669"/>
    <property type="project" value="TreeGrafter"/>
</dbReference>
<gene>
    <name evidence="8" type="ORF">BLS_010181</name>
</gene>
<organism evidence="8 9">
    <name type="scientific">Venturia inaequalis</name>
    <name type="common">Apple scab fungus</name>
    <dbReference type="NCBI Taxonomy" id="5025"/>
    <lineage>
        <taxon>Eukaryota</taxon>
        <taxon>Fungi</taxon>
        <taxon>Dikarya</taxon>
        <taxon>Ascomycota</taxon>
        <taxon>Pezizomycotina</taxon>
        <taxon>Dothideomycetes</taxon>
        <taxon>Pleosporomycetidae</taxon>
        <taxon>Venturiales</taxon>
        <taxon>Venturiaceae</taxon>
        <taxon>Venturia</taxon>
    </lineage>
</organism>
<keyword evidence="1" id="KW-0723">Serine/threonine-protein kinase</keyword>
<dbReference type="GO" id="GO:0005634">
    <property type="term" value="C:nucleus"/>
    <property type="evidence" value="ECO:0007669"/>
    <property type="project" value="TreeGrafter"/>
</dbReference>
<evidence type="ECO:0000256" key="1">
    <source>
        <dbReference type="ARBA" id="ARBA00022527"/>
    </source>
</evidence>
<dbReference type="AlphaFoldDB" id="A0A8H3U3R4"/>
<keyword evidence="5" id="KW-0067">ATP-binding</keyword>
<evidence type="ECO:0000256" key="4">
    <source>
        <dbReference type="ARBA" id="ARBA00022777"/>
    </source>
</evidence>
<evidence type="ECO:0000256" key="3">
    <source>
        <dbReference type="ARBA" id="ARBA00022741"/>
    </source>
</evidence>
<evidence type="ECO:0000313" key="9">
    <source>
        <dbReference type="Proteomes" id="UP000433883"/>
    </source>
</evidence>
<dbReference type="PANTHER" id="PTHR24345:SF0">
    <property type="entry name" value="CELL CYCLE SERINE_THREONINE-PROTEIN KINASE CDC5_MSD2"/>
    <property type="match status" value="1"/>
</dbReference>
<dbReference type="PANTHER" id="PTHR24345">
    <property type="entry name" value="SERINE/THREONINE-PROTEIN KINASE PLK"/>
    <property type="match status" value="1"/>
</dbReference>
<dbReference type="GO" id="GO:0000922">
    <property type="term" value="C:spindle pole"/>
    <property type="evidence" value="ECO:0007669"/>
    <property type="project" value="TreeGrafter"/>
</dbReference>
<evidence type="ECO:0000313" key="8">
    <source>
        <dbReference type="EMBL" id="KAE9962647.1"/>
    </source>
</evidence>